<evidence type="ECO:0000256" key="1">
    <source>
        <dbReference type="SAM" id="MobiDB-lite"/>
    </source>
</evidence>
<evidence type="ECO:0000313" key="2">
    <source>
        <dbReference type="EMBL" id="KAL0973285.1"/>
    </source>
</evidence>
<protein>
    <submittedName>
        <fullName evidence="2">Uncharacterized protein</fullName>
    </submittedName>
</protein>
<organism evidence="2 3">
    <name type="scientific">Umbra pygmaea</name>
    <name type="common">Eastern mudminnow</name>
    <dbReference type="NCBI Taxonomy" id="75934"/>
    <lineage>
        <taxon>Eukaryota</taxon>
        <taxon>Metazoa</taxon>
        <taxon>Chordata</taxon>
        <taxon>Craniata</taxon>
        <taxon>Vertebrata</taxon>
        <taxon>Euteleostomi</taxon>
        <taxon>Actinopterygii</taxon>
        <taxon>Neopterygii</taxon>
        <taxon>Teleostei</taxon>
        <taxon>Protacanthopterygii</taxon>
        <taxon>Esociformes</taxon>
        <taxon>Umbridae</taxon>
        <taxon>Umbra</taxon>
    </lineage>
</organism>
<dbReference type="EMBL" id="JAGEUA010000006">
    <property type="protein sequence ID" value="KAL0973285.1"/>
    <property type="molecule type" value="Genomic_DNA"/>
</dbReference>
<sequence>MNSRDYNYQSSVASHQQSSNRQLPLQSHALNTSLIKKIQLDYIKMKRISWRDKIFFSGWSLPAAQARR</sequence>
<reference evidence="2 3" key="1">
    <citation type="submission" date="2024-06" db="EMBL/GenBank/DDBJ databases">
        <authorList>
            <person name="Pan Q."/>
            <person name="Wen M."/>
            <person name="Jouanno E."/>
            <person name="Zahm M."/>
            <person name="Klopp C."/>
            <person name="Cabau C."/>
            <person name="Louis A."/>
            <person name="Berthelot C."/>
            <person name="Parey E."/>
            <person name="Roest Crollius H."/>
            <person name="Montfort J."/>
            <person name="Robinson-Rechavi M."/>
            <person name="Bouchez O."/>
            <person name="Lampietro C."/>
            <person name="Lopez Roques C."/>
            <person name="Donnadieu C."/>
            <person name="Postlethwait J."/>
            <person name="Bobe J."/>
            <person name="Verreycken H."/>
            <person name="Guiguen Y."/>
        </authorList>
    </citation>
    <scope>NUCLEOTIDE SEQUENCE [LARGE SCALE GENOMIC DNA]</scope>
    <source>
        <strain evidence="2">Up_M1</strain>
        <tissue evidence="2">Testis</tissue>
    </source>
</reference>
<evidence type="ECO:0000313" key="3">
    <source>
        <dbReference type="Proteomes" id="UP001557470"/>
    </source>
</evidence>
<feature type="region of interest" description="Disordered" evidence="1">
    <location>
        <begin position="1"/>
        <end position="24"/>
    </location>
</feature>
<name>A0ABD0WIB0_UMBPY</name>
<proteinExistence type="predicted"/>
<dbReference type="Proteomes" id="UP001557470">
    <property type="component" value="Unassembled WGS sequence"/>
</dbReference>
<comment type="caution">
    <text evidence="2">The sequence shown here is derived from an EMBL/GenBank/DDBJ whole genome shotgun (WGS) entry which is preliminary data.</text>
</comment>
<keyword evidence="3" id="KW-1185">Reference proteome</keyword>
<gene>
    <name evidence="2" type="ORF">UPYG_G00201430</name>
</gene>
<dbReference type="AlphaFoldDB" id="A0ABD0WIB0"/>
<accession>A0ABD0WIB0</accession>